<proteinExistence type="predicted"/>
<name>A0A7W5FL74_9BACL</name>
<evidence type="ECO:0000313" key="3">
    <source>
        <dbReference type="Proteomes" id="UP000570361"/>
    </source>
</evidence>
<dbReference type="AlphaFoldDB" id="A0A7W5FL74"/>
<keyword evidence="1" id="KW-0812">Transmembrane</keyword>
<comment type="caution">
    <text evidence="2">The sequence shown here is derived from an EMBL/GenBank/DDBJ whole genome shotgun (WGS) entry which is preliminary data.</text>
</comment>
<keyword evidence="1" id="KW-1133">Transmembrane helix</keyword>
<reference evidence="2 3" key="1">
    <citation type="submission" date="2020-08" db="EMBL/GenBank/DDBJ databases">
        <title>Genomic Encyclopedia of Type Strains, Phase III (KMG-III): the genomes of soil and plant-associated and newly described type strains.</title>
        <authorList>
            <person name="Whitman W."/>
        </authorList>
    </citation>
    <scope>NUCLEOTIDE SEQUENCE [LARGE SCALE GENOMIC DNA]</scope>
    <source>
        <strain evidence="2 3">CECT 5862</strain>
    </source>
</reference>
<accession>A0A7W5FL74</accession>
<evidence type="ECO:0000313" key="2">
    <source>
        <dbReference type="EMBL" id="MBB3108734.1"/>
    </source>
</evidence>
<organism evidence="2 3">
    <name type="scientific">Paenibacillus phyllosphaerae</name>
    <dbReference type="NCBI Taxonomy" id="274593"/>
    <lineage>
        <taxon>Bacteria</taxon>
        <taxon>Bacillati</taxon>
        <taxon>Bacillota</taxon>
        <taxon>Bacilli</taxon>
        <taxon>Bacillales</taxon>
        <taxon>Paenibacillaceae</taxon>
        <taxon>Paenibacillus</taxon>
    </lineage>
</organism>
<keyword evidence="3" id="KW-1185">Reference proteome</keyword>
<keyword evidence="1" id="KW-0472">Membrane</keyword>
<dbReference type="RefSeq" id="WP_183597081.1">
    <property type="nucleotide sequence ID" value="NZ_JACHXK010000001.1"/>
</dbReference>
<evidence type="ECO:0000256" key="1">
    <source>
        <dbReference type="SAM" id="Phobius"/>
    </source>
</evidence>
<dbReference type="Proteomes" id="UP000570361">
    <property type="component" value="Unassembled WGS sequence"/>
</dbReference>
<feature type="transmembrane region" description="Helical" evidence="1">
    <location>
        <begin position="9"/>
        <end position="32"/>
    </location>
</feature>
<gene>
    <name evidence="2" type="ORF">FHS18_000762</name>
</gene>
<dbReference type="EMBL" id="JACHXK010000001">
    <property type="protein sequence ID" value="MBB3108734.1"/>
    <property type="molecule type" value="Genomic_DNA"/>
</dbReference>
<protein>
    <submittedName>
        <fullName evidence="2">Uncharacterized protein</fullName>
    </submittedName>
</protein>
<sequence>MIREERGSAFLLVVFMILLFMMIGVAILGATIGGAQRAQRSEDNVQTIHLADKALTESVAKIMARFDGKSITPAEFVSQLEDFVAENQDPGDLKTSEIDELKTPGYRFENMCIVATAPDITKTDLYCPDPVAQNSTSSGITDEDSYQTYIKVTASGTVNGVKRELEQRIELSTYPDFLKYAMGSEGDVTVNGAPYFIGDIYTGEMLRIQNVAEYTYHGNEDPNPEAKTQFLYIDTSSDTSGSGDEAIAEGKIQLKTSGNIEYRTSKGDLTNKDNPPYSQLITDNYDAGTFDPANQFHDLDDKIELTETEKFISIDVGDSFIDKLYDALATDWIDDRNQLRTAYTSSSTNPIRSLMDAFETRFVGLYTTARVITIPTEPEVPLTGEEDETYKAEKAAYDEQMKELNDRFSSLDGPIIVDGDLTLDGEKLNKLYYATKDKNDWLIVNGNLSIANTTTTPIPVRANILVAGHVTLSGSIEMDSTTYTLSTDTNEIVDAQIRGLADADGKRRELVMIANGPIDIYRVDSFQPLGSGYSRDSANTLHAFFYTDQKAELYGVGSLFWIYGGFFAKGGLTVNAVLGNTTEPSSSNATGLNFDSLALDGDKGDARFVIDYNKDVFEDQGTGLPHTNTIKVIIGRKELQPVTQ</sequence>